<dbReference type="InterPro" id="IPR043161">
    <property type="entry name" value="DOCK_C_lobe_A"/>
</dbReference>
<evidence type="ECO:0000313" key="5">
    <source>
        <dbReference type="EMBL" id="KAG8235465.1"/>
    </source>
</evidence>
<reference evidence="5" key="2">
    <citation type="submission" date="2017-10" db="EMBL/GenBank/DDBJ databases">
        <title>Ladona fulva Genome sequencing and assembly.</title>
        <authorList>
            <person name="Murali S."/>
            <person name="Richards S."/>
            <person name="Bandaranaike D."/>
            <person name="Bellair M."/>
            <person name="Blankenburg K."/>
            <person name="Chao H."/>
            <person name="Dinh H."/>
            <person name="Doddapaneni H."/>
            <person name="Dugan-Rocha S."/>
            <person name="Elkadiri S."/>
            <person name="Gnanaolivu R."/>
            <person name="Hernandez B."/>
            <person name="Skinner E."/>
            <person name="Javaid M."/>
            <person name="Lee S."/>
            <person name="Li M."/>
            <person name="Ming W."/>
            <person name="Munidasa M."/>
            <person name="Muniz J."/>
            <person name="Nguyen L."/>
            <person name="Hughes D."/>
            <person name="Osuji N."/>
            <person name="Pu L.-L."/>
            <person name="Puazo M."/>
            <person name="Qu C."/>
            <person name="Quiroz J."/>
            <person name="Raj R."/>
            <person name="Weissenberger G."/>
            <person name="Xin Y."/>
            <person name="Zou X."/>
            <person name="Han Y."/>
            <person name="Worley K."/>
            <person name="Muzny D."/>
            <person name="Gibbs R."/>
        </authorList>
    </citation>
    <scope>NUCLEOTIDE SEQUENCE</scope>
    <source>
        <strain evidence="5">Sampled in the wild</strain>
    </source>
</reference>
<comment type="similarity">
    <text evidence="2">Belongs to the DOCK family.</text>
</comment>
<dbReference type="GO" id="GO:0005085">
    <property type="term" value="F:guanyl-nucleotide exchange factor activity"/>
    <property type="evidence" value="ECO:0007669"/>
    <property type="project" value="UniProtKB-KW"/>
</dbReference>
<dbReference type="AlphaFoldDB" id="A0A8K0KIG9"/>
<dbReference type="InterPro" id="IPR046769">
    <property type="entry name" value="DOCKER_Lobe_A"/>
</dbReference>
<dbReference type="PROSITE" id="PS51651">
    <property type="entry name" value="DOCKER"/>
    <property type="match status" value="1"/>
</dbReference>
<dbReference type="InterPro" id="IPR046770">
    <property type="entry name" value="DOCKER_Lobe_B"/>
</dbReference>
<feature type="compositionally biased region" description="Polar residues" evidence="3">
    <location>
        <begin position="31"/>
        <end position="41"/>
    </location>
</feature>
<gene>
    <name evidence="5" type="ORF">J437_LFUL014095</name>
</gene>
<evidence type="ECO:0000256" key="2">
    <source>
        <dbReference type="PROSITE-ProRule" id="PRU00984"/>
    </source>
</evidence>
<dbReference type="Pfam" id="PF06920">
    <property type="entry name" value="DHR-2_Lobe_A"/>
    <property type="match status" value="1"/>
</dbReference>
<dbReference type="PANTHER" id="PTHR23317:SF26">
    <property type="entry name" value="ZIZIMIN, ISOFORM K"/>
    <property type="match status" value="1"/>
</dbReference>
<proteinExistence type="inferred from homology"/>
<dbReference type="Pfam" id="PF20422">
    <property type="entry name" value="DHR-2_Lobe_B"/>
    <property type="match status" value="1"/>
</dbReference>
<reference evidence="5" key="1">
    <citation type="submission" date="2013-04" db="EMBL/GenBank/DDBJ databases">
        <authorList>
            <person name="Qu J."/>
            <person name="Murali S.C."/>
            <person name="Bandaranaike D."/>
            <person name="Bellair M."/>
            <person name="Blankenburg K."/>
            <person name="Chao H."/>
            <person name="Dinh H."/>
            <person name="Doddapaneni H."/>
            <person name="Downs B."/>
            <person name="Dugan-Rocha S."/>
            <person name="Elkadiri S."/>
            <person name="Gnanaolivu R.D."/>
            <person name="Hernandez B."/>
            <person name="Javaid M."/>
            <person name="Jayaseelan J.C."/>
            <person name="Lee S."/>
            <person name="Li M."/>
            <person name="Ming W."/>
            <person name="Munidasa M."/>
            <person name="Muniz J."/>
            <person name="Nguyen L."/>
            <person name="Ongeri F."/>
            <person name="Osuji N."/>
            <person name="Pu L.-L."/>
            <person name="Puazo M."/>
            <person name="Qu C."/>
            <person name="Quiroz J."/>
            <person name="Raj R."/>
            <person name="Weissenberger G."/>
            <person name="Xin Y."/>
            <person name="Zou X."/>
            <person name="Han Y."/>
            <person name="Richards S."/>
            <person name="Worley K."/>
            <person name="Muzny D."/>
            <person name="Gibbs R."/>
        </authorList>
    </citation>
    <scope>NUCLEOTIDE SEQUENCE</scope>
    <source>
        <strain evidence="5">Sampled in the wild</strain>
    </source>
</reference>
<dbReference type="PANTHER" id="PTHR23317">
    <property type="entry name" value="DEDICATOR OF CYTOKINESIS DOCK"/>
    <property type="match status" value="1"/>
</dbReference>
<evidence type="ECO:0000313" key="6">
    <source>
        <dbReference type="Proteomes" id="UP000792457"/>
    </source>
</evidence>
<name>A0A8K0KIG9_LADFU</name>
<accession>A0A8K0KIG9</accession>
<feature type="compositionally biased region" description="Basic and acidic residues" evidence="3">
    <location>
        <begin position="9"/>
        <end position="28"/>
    </location>
</feature>
<dbReference type="OrthoDB" id="47328at2759"/>
<dbReference type="Proteomes" id="UP000792457">
    <property type="component" value="Unassembled WGS sequence"/>
</dbReference>
<evidence type="ECO:0000256" key="1">
    <source>
        <dbReference type="ARBA" id="ARBA00022658"/>
    </source>
</evidence>
<feature type="region of interest" description="Disordered" evidence="3">
    <location>
        <begin position="1"/>
        <end position="41"/>
    </location>
</feature>
<feature type="domain" description="DOCKER" evidence="4">
    <location>
        <begin position="471"/>
        <end position="747"/>
    </location>
</feature>
<sequence>MSIILENVGRLEDRDPDSKSPAAKRDHLTNGIFQSDDPTNKYFQQSSPLDSPLLAAISRRADSRVNGFPLGDSSLPSADATDSSIPPVDYCGSNHGILRISSIGGHSRSPSGLVHYDSLSSTELHDMLLCFLFVVKHLGEEKLVAWWSRLSENELLHFFHILEICLHHFRYQGRRNIVARSRTDLSTHGEREVGGRAMTLPARVQPPTEASLSRIEFDGGMRRGGGSGGVGGITFKSDSSTASTGKADPIYQALLEANVATEVGLVVLDALGLFSSHGGCSGTGLPPIDGPILRAVFAVHLSFLRVGQSETMMTHVFAALRAFADNFSRAIFKGSASICGQLCHELLRCCGSRLSTTRHEACTLLYLLMRGNYKSASGKGMMRVHTQVMVAVSRMLGAGIATLDSARLKDSLSLIDDLASRDHSVRGTGFPAEVADLTQRVRTVLATMARMREHSLHDPEMLADMQHSLASSYASTPQLRHAWLHSMALSQKHDKNHSEGAMCQLHIAALIAEFLKQHKLLPWGADVFTPLSSNIPLDEMGPEPDSVETCADWIWMAERYELLGPLYRLILPIYEKKQQYDCLARAYSILARSCSKIVEVERSGRRLLGTYYRVAFYGKASPCEGRLVEYIYREPKVTPLAEISERLRQQHSDRHGAGVVRLVMESQKLEPDTLDPNLAYIQVTHVLPYFEDASHEGLSRVTNFDRNHDVRHFVFETPFVEGGGGTRSEEFHLQWKRRTILTSELLS</sequence>
<keyword evidence="6" id="KW-1185">Reference proteome</keyword>
<evidence type="ECO:0000256" key="3">
    <source>
        <dbReference type="SAM" id="MobiDB-lite"/>
    </source>
</evidence>
<dbReference type="InterPro" id="IPR026791">
    <property type="entry name" value="DOCK"/>
</dbReference>
<dbReference type="EMBL" id="KZ308912">
    <property type="protein sequence ID" value="KAG8235465.1"/>
    <property type="molecule type" value="Genomic_DNA"/>
</dbReference>
<organism evidence="5 6">
    <name type="scientific">Ladona fulva</name>
    <name type="common">Scarce chaser dragonfly</name>
    <name type="synonym">Libellula fulva</name>
    <dbReference type="NCBI Taxonomy" id="123851"/>
    <lineage>
        <taxon>Eukaryota</taxon>
        <taxon>Metazoa</taxon>
        <taxon>Ecdysozoa</taxon>
        <taxon>Arthropoda</taxon>
        <taxon>Hexapoda</taxon>
        <taxon>Insecta</taxon>
        <taxon>Pterygota</taxon>
        <taxon>Palaeoptera</taxon>
        <taxon>Odonata</taxon>
        <taxon>Epiprocta</taxon>
        <taxon>Anisoptera</taxon>
        <taxon>Libelluloidea</taxon>
        <taxon>Libellulidae</taxon>
        <taxon>Ladona</taxon>
    </lineage>
</organism>
<dbReference type="InterPro" id="IPR027357">
    <property type="entry name" value="DOCKER_dom"/>
</dbReference>
<dbReference type="GO" id="GO:0007264">
    <property type="term" value="P:small GTPase-mediated signal transduction"/>
    <property type="evidence" value="ECO:0007669"/>
    <property type="project" value="InterPro"/>
</dbReference>
<protein>
    <recommendedName>
        <fullName evidence="4">DOCKER domain-containing protein</fullName>
    </recommendedName>
</protein>
<comment type="caution">
    <text evidence="5">The sequence shown here is derived from an EMBL/GenBank/DDBJ whole genome shotgun (WGS) entry which is preliminary data.</text>
</comment>
<dbReference type="Gene3D" id="1.25.40.410">
    <property type="match status" value="1"/>
</dbReference>
<evidence type="ECO:0000259" key="4">
    <source>
        <dbReference type="PROSITE" id="PS51651"/>
    </source>
</evidence>
<keyword evidence="1" id="KW-0344">Guanine-nucleotide releasing factor</keyword>